<evidence type="ECO:0000259" key="3">
    <source>
        <dbReference type="Pfam" id="PF25598"/>
    </source>
</evidence>
<dbReference type="InterPro" id="IPR054296">
    <property type="entry name" value="DUF7032"/>
</dbReference>
<keyword evidence="5" id="KW-1185">Reference proteome</keyword>
<evidence type="ECO:0000256" key="1">
    <source>
        <dbReference type="PROSITE-ProRule" id="PRU00259"/>
    </source>
</evidence>
<reference evidence="4" key="2">
    <citation type="submission" date="2021-12" db="EMBL/GenBank/DDBJ databases">
        <title>Resequencing data analysis of finger millet.</title>
        <authorList>
            <person name="Hatakeyama M."/>
            <person name="Aluri S."/>
            <person name="Balachadran M.T."/>
            <person name="Sivarajan S.R."/>
            <person name="Poveda L."/>
            <person name="Shimizu-Inatsugi R."/>
            <person name="Schlapbach R."/>
            <person name="Sreeman S.M."/>
            <person name="Shimizu K.K."/>
        </authorList>
    </citation>
    <scope>NUCLEOTIDE SEQUENCE</scope>
</reference>
<dbReference type="InterPro" id="IPR058678">
    <property type="entry name" value="ARM_PUB"/>
</dbReference>
<comment type="caution">
    <text evidence="4">The sequence shown here is derived from an EMBL/GenBank/DDBJ whole genome shotgun (WGS) entry which is preliminary data.</text>
</comment>
<dbReference type="Pfam" id="PF23005">
    <property type="entry name" value="DUF7032"/>
    <property type="match status" value="1"/>
</dbReference>
<feature type="repeat" description="ARM" evidence="1">
    <location>
        <begin position="277"/>
        <end position="321"/>
    </location>
</feature>
<reference evidence="4" key="1">
    <citation type="journal article" date="2018" name="DNA Res.">
        <title>Multiple hybrid de novo genome assembly of finger millet, an orphan allotetraploid crop.</title>
        <authorList>
            <person name="Hatakeyama M."/>
            <person name="Aluri S."/>
            <person name="Balachadran M.T."/>
            <person name="Sivarajan S.R."/>
            <person name="Patrignani A."/>
            <person name="Gruter S."/>
            <person name="Poveda L."/>
            <person name="Shimizu-Inatsugi R."/>
            <person name="Baeten J."/>
            <person name="Francoijs K.J."/>
            <person name="Nataraja K.N."/>
            <person name="Reddy Y.A.N."/>
            <person name="Phadnis S."/>
            <person name="Ravikumar R.L."/>
            <person name="Schlapbach R."/>
            <person name="Sreeman S.M."/>
            <person name="Shimizu K.K."/>
        </authorList>
    </citation>
    <scope>NUCLEOTIDE SEQUENCE</scope>
</reference>
<dbReference type="EMBL" id="BQKI01000011">
    <property type="protein sequence ID" value="GJN04916.1"/>
    <property type="molecule type" value="Genomic_DNA"/>
</dbReference>
<dbReference type="Proteomes" id="UP001054889">
    <property type="component" value="Unassembled WGS sequence"/>
</dbReference>
<dbReference type="SUPFAM" id="SSF48371">
    <property type="entry name" value="ARM repeat"/>
    <property type="match status" value="1"/>
</dbReference>
<accession>A0AAV5D391</accession>
<organism evidence="4 5">
    <name type="scientific">Eleusine coracana subsp. coracana</name>
    <dbReference type="NCBI Taxonomy" id="191504"/>
    <lineage>
        <taxon>Eukaryota</taxon>
        <taxon>Viridiplantae</taxon>
        <taxon>Streptophyta</taxon>
        <taxon>Embryophyta</taxon>
        <taxon>Tracheophyta</taxon>
        <taxon>Spermatophyta</taxon>
        <taxon>Magnoliopsida</taxon>
        <taxon>Liliopsida</taxon>
        <taxon>Poales</taxon>
        <taxon>Poaceae</taxon>
        <taxon>PACMAD clade</taxon>
        <taxon>Chloridoideae</taxon>
        <taxon>Cynodonteae</taxon>
        <taxon>Eleusininae</taxon>
        <taxon>Eleusine</taxon>
    </lineage>
</organism>
<gene>
    <name evidence="4" type="primary">ga22500</name>
    <name evidence="4" type="ORF">PR202_ga22500</name>
</gene>
<name>A0AAV5D391_ELECO</name>
<feature type="repeat" description="ARM" evidence="1">
    <location>
        <begin position="320"/>
        <end position="350"/>
    </location>
</feature>
<dbReference type="PROSITE" id="PS50176">
    <property type="entry name" value="ARM_REPEAT"/>
    <property type="match status" value="2"/>
</dbReference>
<dbReference type="Pfam" id="PF25598">
    <property type="entry name" value="ARM_PUB"/>
    <property type="match status" value="1"/>
</dbReference>
<dbReference type="PANTHER" id="PTHR46043:SF1">
    <property type="entry name" value="OS03G0116900 PROTEIN"/>
    <property type="match status" value="1"/>
</dbReference>
<sequence>MGAHSDLSPAREETVVEMVARIGGMVPAALDAVRAAAGFLGRWKAIVANLEKLWACLPILSSHLGQLETYDNALCRELLQSVAETLAVTTDIAGRCRAPLTAGKLQLRSSIDAMAVRLDVNLRDCELLAKIGELYNDASSSPPLDDTSTCVQELPRLLAWLQMSHTEAKNLALDGLLQALHQDEKSVVSILDDANVSAMVQLLTASWPMVVREKAATMVCHVAGSCCKDLLVSQGALVPLIRLAGSSSVVGRQKAAVALHHLSSTSYSAAWVVMSHGGIRPLVEMCRQKRGDSVSQSAAAGTLRNISVASDFRQALADHGTVRVMVDLLGRDDAVLESKEHAAQCLRNLTAGYNGDELPQAVLSEGALRALLLYLGDNDNTHEAAVYAIHNLVRVISTSSEGDTTMKRLAGEQGCVPLLVRTMLEHESKDAREVAVEMLASLATYPPNAKEMNKDDKCVAGLVQLLDPIRYSTANKYAIQCLLSLASTNKRCRKLMVSHGANGHLRRLSDLNVQGATELLHRLEGGRLRSLFSSSKQ</sequence>
<feature type="domain" description="DUF7032" evidence="2">
    <location>
        <begin position="25"/>
        <end position="132"/>
    </location>
</feature>
<dbReference type="InterPro" id="IPR000225">
    <property type="entry name" value="Armadillo"/>
</dbReference>
<protein>
    <submittedName>
        <fullName evidence="4">Uncharacterized protein</fullName>
    </submittedName>
</protein>
<evidence type="ECO:0000313" key="4">
    <source>
        <dbReference type="EMBL" id="GJN04916.1"/>
    </source>
</evidence>
<dbReference type="InterPro" id="IPR016024">
    <property type="entry name" value="ARM-type_fold"/>
</dbReference>
<proteinExistence type="predicted"/>
<dbReference type="Gene3D" id="1.25.10.10">
    <property type="entry name" value="Leucine-rich Repeat Variant"/>
    <property type="match status" value="2"/>
</dbReference>
<dbReference type="InterPro" id="IPR011989">
    <property type="entry name" value="ARM-like"/>
</dbReference>
<evidence type="ECO:0000313" key="5">
    <source>
        <dbReference type="Proteomes" id="UP001054889"/>
    </source>
</evidence>
<dbReference type="SMART" id="SM00185">
    <property type="entry name" value="ARM"/>
    <property type="match status" value="6"/>
</dbReference>
<dbReference type="PANTHER" id="PTHR46043">
    <property type="entry name" value="ARM REPEAT SUPERFAMILY PROTEIN"/>
    <property type="match status" value="1"/>
</dbReference>
<evidence type="ECO:0000259" key="2">
    <source>
        <dbReference type="Pfam" id="PF23005"/>
    </source>
</evidence>
<feature type="domain" description="U-box" evidence="3">
    <location>
        <begin position="254"/>
        <end position="501"/>
    </location>
</feature>
<dbReference type="AlphaFoldDB" id="A0AAV5D391"/>